<dbReference type="Pfam" id="PF09383">
    <property type="entry name" value="NIL"/>
    <property type="match status" value="1"/>
</dbReference>
<dbReference type="Pfam" id="PF00005">
    <property type="entry name" value="ABC_tran"/>
    <property type="match status" value="1"/>
</dbReference>
<dbReference type="GO" id="GO:0005524">
    <property type="term" value="F:ATP binding"/>
    <property type="evidence" value="ECO:0007669"/>
    <property type="project" value="UniProtKB-KW"/>
</dbReference>
<evidence type="ECO:0000256" key="3">
    <source>
        <dbReference type="ARBA" id="ARBA00022741"/>
    </source>
</evidence>
<evidence type="ECO:0000256" key="1">
    <source>
        <dbReference type="ARBA" id="ARBA00022448"/>
    </source>
</evidence>
<dbReference type="PROSITE" id="PS50893">
    <property type="entry name" value="ABC_TRANSPORTER_2"/>
    <property type="match status" value="1"/>
</dbReference>
<keyword evidence="5" id="KW-1278">Translocase</keyword>
<dbReference type="InterPro" id="IPR003439">
    <property type="entry name" value="ABC_transporter-like_ATP-bd"/>
</dbReference>
<organism evidence="9 10">
    <name type="scientific">Defluviitalea saccharophila</name>
    <dbReference type="NCBI Taxonomy" id="879970"/>
    <lineage>
        <taxon>Bacteria</taxon>
        <taxon>Bacillati</taxon>
        <taxon>Bacillota</taxon>
        <taxon>Clostridia</taxon>
        <taxon>Lachnospirales</taxon>
        <taxon>Defluviitaleaceae</taxon>
        <taxon>Defluviitalea</taxon>
    </lineage>
</organism>
<dbReference type="InterPro" id="IPR050086">
    <property type="entry name" value="MetN_ABC_transporter-like"/>
</dbReference>
<sequence>MIEIKGVYKEFKGKSNNVEALKNINMHIEQGDIFGIIGLSGAGKSTLVRCINRLEEPTKGEVFIKDKNIMTLNSSELREMRKKIGMIFQHFNLLNSRTVAENIAYPMEIAKVPKEDRGKRIDELLKLVELEDKKDSYPSQLSGGQKQRVGIARALANHPDVLLCDEATSALDPKTTQSILKLLKKINETLGLTIVIITHEMEVIKQICTKVAVMEAGEVVESGPVPKVFAHPTHPTTKSFVQNISHDIPVELLDRIDHNRQLFRLSFEGIKTSQPILSKMIKKYGVDANILLGGIDHLQQTFIGSLIIELIGEEEEIKKAVAFLQENNVECEVISQ</sequence>
<dbReference type="InterPro" id="IPR018449">
    <property type="entry name" value="NIL_domain"/>
</dbReference>
<dbReference type="InterPro" id="IPR027417">
    <property type="entry name" value="P-loop_NTPase"/>
</dbReference>
<evidence type="ECO:0000256" key="6">
    <source>
        <dbReference type="ARBA" id="ARBA00022970"/>
    </source>
</evidence>
<keyword evidence="10" id="KW-1185">Reference proteome</keyword>
<reference evidence="9 10" key="1">
    <citation type="submission" date="2023-03" db="EMBL/GenBank/DDBJ databases">
        <title>Novel Species.</title>
        <authorList>
            <person name="Ma S."/>
        </authorList>
    </citation>
    <scope>NUCLEOTIDE SEQUENCE [LARGE SCALE GENOMIC DNA]</scope>
    <source>
        <strain evidence="9 10">LIND6LT2</strain>
    </source>
</reference>
<dbReference type="Gene3D" id="3.30.70.260">
    <property type="match status" value="1"/>
</dbReference>
<dbReference type="PANTHER" id="PTHR43166">
    <property type="entry name" value="AMINO ACID IMPORT ATP-BINDING PROTEIN"/>
    <property type="match status" value="1"/>
</dbReference>
<dbReference type="InterPro" id="IPR003593">
    <property type="entry name" value="AAA+_ATPase"/>
</dbReference>
<keyword evidence="2" id="KW-1003">Cell membrane</keyword>
<evidence type="ECO:0000256" key="5">
    <source>
        <dbReference type="ARBA" id="ARBA00022967"/>
    </source>
</evidence>
<dbReference type="Gene3D" id="3.40.50.300">
    <property type="entry name" value="P-loop containing nucleotide triphosphate hydrolases"/>
    <property type="match status" value="1"/>
</dbReference>
<dbReference type="CDD" id="cd03258">
    <property type="entry name" value="ABC_MetN_methionine_transporter"/>
    <property type="match status" value="1"/>
</dbReference>
<evidence type="ECO:0000313" key="9">
    <source>
        <dbReference type="EMBL" id="WZL68903.1"/>
    </source>
</evidence>
<evidence type="ECO:0000256" key="7">
    <source>
        <dbReference type="ARBA" id="ARBA00023136"/>
    </source>
</evidence>
<dbReference type="PROSITE" id="PS00211">
    <property type="entry name" value="ABC_TRANSPORTER_1"/>
    <property type="match status" value="1"/>
</dbReference>
<dbReference type="InterPro" id="IPR045865">
    <property type="entry name" value="ACT-like_dom_sf"/>
</dbReference>
<gene>
    <name evidence="9" type="ORF">QBE51_08735</name>
</gene>
<keyword evidence="1" id="KW-0813">Transport</keyword>
<protein>
    <submittedName>
        <fullName evidence="9">Methionine ABC transporter ATP-binding protein</fullName>
    </submittedName>
</protein>
<feature type="domain" description="ABC transporter" evidence="8">
    <location>
        <begin position="2"/>
        <end position="241"/>
    </location>
</feature>
<dbReference type="InterPro" id="IPR017871">
    <property type="entry name" value="ABC_transporter-like_CS"/>
</dbReference>
<dbReference type="PANTHER" id="PTHR43166:SF30">
    <property type="entry name" value="METHIONINE IMPORT ATP-BINDING PROTEIN METN"/>
    <property type="match status" value="1"/>
</dbReference>
<dbReference type="InterPro" id="IPR041701">
    <property type="entry name" value="MetN_ABC"/>
</dbReference>
<dbReference type="EMBL" id="CP121687">
    <property type="protein sequence ID" value="WZL68903.1"/>
    <property type="molecule type" value="Genomic_DNA"/>
</dbReference>
<evidence type="ECO:0000313" key="10">
    <source>
        <dbReference type="Proteomes" id="UP001486565"/>
    </source>
</evidence>
<keyword evidence="6" id="KW-0029">Amino-acid transport</keyword>
<proteinExistence type="predicted"/>
<dbReference type="SMART" id="SM00930">
    <property type="entry name" value="NIL"/>
    <property type="match status" value="1"/>
</dbReference>
<evidence type="ECO:0000256" key="4">
    <source>
        <dbReference type="ARBA" id="ARBA00022840"/>
    </source>
</evidence>
<evidence type="ECO:0000259" key="8">
    <source>
        <dbReference type="PROSITE" id="PS50893"/>
    </source>
</evidence>
<accession>A0ABZ2Y4W5</accession>
<dbReference type="Proteomes" id="UP001486565">
    <property type="component" value="Chromosome"/>
</dbReference>
<dbReference type="RefSeq" id="WP_341875911.1">
    <property type="nucleotide sequence ID" value="NZ_CP121687.1"/>
</dbReference>
<dbReference type="SUPFAM" id="SSF52540">
    <property type="entry name" value="P-loop containing nucleoside triphosphate hydrolases"/>
    <property type="match status" value="1"/>
</dbReference>
<dbReference type="SUPFAM" id="SSF55021">
    <property type="entry name" value="ACT-like"/>
    <property type="match status" value="1"/>
</dbReference>
<evidence type="ECO:0000256" key="2">
    <source>
        <dbReference type="ARBA" id="ARBA00022475"/>
    </source>
</evidence>
<name>A0ABZ2Y4W5_9FIRM</name>
<keyword evidence="4 9" id="KW-0067">ATP-binding</keyword>
<dbReference type="SMART" id="SM00382">
    <property type="entry name" value="AAA"/>
    <property type="match status" value="1"/>
</dbReference>
<keyword evidence="3" id="KW-0547">Nucleotide-binding</keyword>
<keyword evidence="7" id="KW-0472">Membrane</keyword>